<evidence type="ECO:0000313" key="2">
    <source>
        <dbReference type="Proteomes" id="UP001174909"/>
    </source>
</evidence>
<dbReference type="EMBL" id="CASHTH010001246">
    <property type="protein sequence ID" value="CAI8013202.1"/>
    <property type="molecule type" value="Genomic_DNA"/>
</dbReference>
<dbReference type="AlphaFoldDB" id="A0AA35RN99"/>
<keyword evidence="2" id="KW-1185">Reference proteome</keyword>
<comment type="caution">
    <text evidence="1">The sequence shown here is derived from an EMBL/GenBank/DDBJ whole genome shotgun (WGS) entry which is preliminary data.</text>
</comment>
<accession>A0AA35RN99</accession>
<proteinExistence type="predicted"/>
<sequence length="32" mass="3661">MTFHNKTEECLEPCVPTDCHSQEFHDIGVVIT</sequence>
<dbReference type="Proteomes" id="UP001174909">
    <property type="component" value="Unassembled WGS sequence"/>
</dbReference>
<organism evidence="1 2">
    <name type="scientific">Geodia barretti</name>
    <name type="common">Barrett's horny sponge</name>
    <dbReference type="NCBI Taxonomy" id="519541"/>
    <lineage>
        <taxon>Eukaryota</taxon>
        <taxon>Metazoa</taxon>
        <taxon>Porifera</taxon>
        <taxon>Demospongiae</taxon>
        <taxon>Heteroscleromorpha</taxon>
        <taxon>Tetractinellida</taxon>
        <taxon>Astrophorina</taxon>
        <taxon>Geodiidae</taxon>
        <taxon>Geodia</taxon>
    </lineage>
</organism>
<protein>
    <submittedName>
        <fullName evidence="1">Uncharacterized protein</fullName>
    </submittedName>
</protein>
<reference evidence="1" key="1">
    <citation type="submission" date="2023-03" db="EMBL/GenBank/DDBJ databases">
        <authorList>
            <person name="Steffen K."/>
            <person name="Cardenas P."/>
        </authorList>
    </citation>
    <scope>NUCLEOTIDE SEQUENCE</scope>
</reference>
<name>A0AA35RN99_GEOBA</name>
<evidence type="ECO:0000313" key="1">
    <source>
        <dbReference type="EMBL" id="CAI8013202.1"/>
    </source>
</evidence>
<gene>
    <name evidence="1" type="ORF">GBAR_LOCUS8405</name>
</gene>